<feature type="compositionally biased region" description="Basic and acidic residues" evidence="1">
    <location>
        <begin position="51"/>
        <end position="69"/>
    </location>
</feature>
<dbReference type="AlphaFoldDB" id="A0A835QJZ7"/>
<dbReference type="EMBL" id="JADCNL010000007">
    <property type="protein sequence ID" value="KAG0472933.1"/>
    <property type="molecule type" value="Genomic_DNA"/>
</dbReference>
<gene>
    <name evidence="2" type="ORF">HPP92_014790</name>
</gene>
<sequence>MGDPFASVVPNCLIPPEVVEALRYAPCIDGTSSADASLPNIPSASRSPSAHHKESLDKEALRTTRHDPNEPCSSLQAGPPVNDFDALIKSFSEKADRRSASKDILEIAESKVFPIPEIVEKIVPFGESFIILRRWKELEDDKAKATQAEDCKFVGLLQQIEKLTKQVEEEGEFCKEKA</sequence>
<comment type="caution">
    <text evidence="2">The sequence shown here is derived from an EMBL/GenBank/DDBJ whole genome shotgun (WGS) entry which is preliminary data.</text>
</comment>
<feature type="compositionally biased region" description="Polar residues" evidence="1">
    <location>
        <begin position="35"/>
        <end position="48"/>
    </location>
</feature>
<name>A0A835QJZ7_VANPL</name>
<accession>A0A835QJZ7</accession>
<reference evidence="2 3" key="1">
    <citation type="journal article" date="2020" name="Nat. Food">
        <title>A phased Vanilla planifolia genome enables genetic improvement of flavour and production.</title>
        <authorList>
            <person name="Hasing T."/>
            <person name="Tang H."/>
            <person name="Brym M."/>
            <person name="Khazi F."/>
            <person name="Huang T."/>
            <person name="Chambers A.H."/>
        </authorList>
    </citation>
    <scope>NUCLEOTIDE SEQUENCE [LARGE SCALE GENOMIC DNA]</scope>
    <source>
        <tissue evidence="2">Leaf</tissue>
    </source>
</reference>
<evidence type="ECO:0000313" key="2">
    <source>
        <dbReference type="EMBL" id="KAG0472933.1"/>
    </source>
</evidence>
<dbReference type="Proteomes" id="UP000636800">
    <property type="component" value="Chromosome 7"/>
</dbReference>
<feature type="region of interest" description="Disordered" evidence="1">
    <location>
        <begin position="35"/>
        <end position="80"/>
    </location>
</feature>
<protein>
    <submittedName>
        <fullName evidence="2">Uncharacterized protein</fullName>
    </submittedName>
</protein>
<proteinExistence type="predicted"/>
<evidence type="ECO:0000256" key="1">
    <source>
        <dbReference type="SAM" id="MobiDB-lite"/>
    </source>
</evidence>
<evidence type="ECO:0000313" key="3">
    <source>
        <dbReference type="Proteomes" id="UP000636800"/>
    </source>
</evidence>
<keyword evidence="3" id="KW-1185">Reference proteome</keyword>
<dbReference type="OrthoDB" id="2014495at2759"/>
<organism evidence="2 3">
    <name type="scientific">Vanilla planifolia</name>
    <name type="common">Vanilla</name>
    <dbReference type="NCBI Taxonomy" id="51239"/>
    <lineage>
        <taxon>Eukaryota</taxon>
        <taxon>Viridiplantae</taxon>
        <taxon>Streptophyta</taxon>
        <taxon>Embryophyta</taxon>
        <taxon>Tracheophyta</taxon>
        <taxon>Spermatophyta</taxon>
        <taxon>Magnoliopsida</taxon>
        <taxon>Liliopsida</taxon>
        <taxon>Asparagales</taxon>
        <taxon>Orchidaceae</taxon>
        <taxon>Vanilloideae</taxon>
        <taxon>Vanilleae</taxon>
        <taxon>Vanilla</taxon>
    </lineage>
</organism>